<comment type="similarity">
    <text evidence="1">Belongs to the UDP-glycosyltransferase family.</text>
</comment>
<dbReference type="Gene3D" id="3.40.50.2000">
    <property type="entry name" value="Glycogen Phosphorylase B"/>
    <property type="match status" value="4"/>
</dbReference>
<dbReference type="AlphaFoldDB" id="A0AAW2LKG2"/>
<feature type="domain" description="Glycosyltransferase N-terminal" evidence="3">
    <location>
        <begin position="12"/>
        <end position="147"/>
    </location>
</feature>
<reference evidence="4" key="2">
    <citation type="journal article" date="2024" name="Plant">
        <title>Genomic evolution and insights into agronomic trait innovations of Sesamum species.</title>
        <authorList>
            <person name="Miao H."/>
            <person name="Wang L."/>
            <person name="Qu L."/>
            <person name="Liu H."/>
            <person name="Sun Y."/>
            <person name="Le M."/>
            <person name="Wang Q."/>
            <person name="Wei S."/>
            <person name="Zheng Y."/>
            <person name="Lin W."/>
            <person name="Duan Y."/>
            <person name="Cao H."/>
            <person name="Xiong S."/>
            <person name="Wang X."/>
            <person name="Wei L."/>
            <person name="Li C."/>
            <person name="Ma Q."/>
            <person name="Ju M."/>
            <person name="Zhao R."/>
            <person name="Li G."/>
            <person name="Mu C."/>
            <person name="Tian Q."/>
            <person name="Mei H."/>
            <person name="Zhang T."/>
            <person name="Gao T."/>
            <person name="Zhang H."/>
        </authorList>
    </citation>
    <scope>NUCLEOTIDE SEQUENCE</scope>
    <source>
        <strain evidence="4">G01</strain>
    </source>
</reference>
<protein>
    <submittedName>
        <fullName evidence="4">UDP-glycosyltransferase 83A1</fullName>
    </submittedName>
</protein>
<sequence>MAVIAKGKRPHVLAVPFPAQGHVTPLMKLSRLIANYGIKVTFVNTQHIHDKILASLLLSDQDMKDKEEDSMVLTSIPDGLPPDDDRNDAFKLIESLRSTMVASLTDLIHKINCSNSDEKVSCILADITVGWVLEVAERVGAEPVGFSPAAAASLAVTLHIPKLIERGNLDGDEKACNQVKWLLCNTSYELESSVCDLNPKLLPVGPLLNTSNCKSTGNFSSFLCEDTSCLSWLNEKPFASVVYISFGSLAVFSQHQLDELALGLELSGQPFLWVVRSDLANGSQAEYPKGFVERVAGIGKIVEWAPQEKWKIGLRIDVDENGIRTRNEIKTKIEMLLSDDDLKANAVKLKEIVEESVDQGGSSFKNFGNFIDHLKEYRDDPVTRPEPTNTDPRTAEIAQWTKRDQIGQGTILSALSNTLFDVYCSDSYTAKSLWDELDRKYNTEEQRLKKYSVFKFMLDQMVEDKSVAE</sequence>
<dbReference type="EMBL" id="JACGWK010000013">
    <property type="protein sequence ID" value="KAL0318758.1"/>
    <property type="molecule type" value="Genomic_DNA"/>
</dbReference>
<accession>A0AAW2LKG2</accession>
<dbReference type="Pfam" id="PF14223">
    <property type="entry name" value="Retrotran_gag_2"/>
    <property type="match status" value="1"/>
</dbReference>
<evidence type="ECO:0000256" key="1">
    <source>
        <dbReference type="ARBA" id="ARBA00009995"/>
    </source>
</evidence>
<evidence type="ECO:0000313" key="4">
    <source>
        <dbReference type="EMBL" id="KAL0318758.1"/>
    </source>
</evidence>
<dbReference type="GO" id="GO:0080044">
    <property type="term" value="F:quercetin 7-O-glucosyltransferase activity"/>
    <property type="evidence" value="ECO:0007669"/>
    <property type="project" value="TreeGrafter"/>
</dbReference>
<reference evidence="4" key="1">
    <citation type="submission" date="2020-06" db="EMBL/GenBank/DDBJ databases">
        <authorList>
            <person name="Li T."/>
            <person name="Hu X."/>
            <person name="Zhang T."/>
            <person name="Song X."/>
            <person name="Zhang H."/>
            <person name="Dai N."/>
            <person name="Sheng W."/>
            <person name="Hou X."/>
            <person name="Wei L."/>
        </authorList>
    </citation>
    <scope>NUCLEOTIDE SEQUENCE</scope>
    <source>
        <strain evidence="4">G01</strain>
        <tissue evidence="4">Leaf</tissue>
    </source>
</reference>
<keyword evidence="2" id="KW-0808">Transferase</keyword>
<dbReference type="InterPro" id="IPR002213">
    <property type="entry name" value="UDP_glucos_trans"/>
</dbReference>
<evidence type="ECO:0000259" key="3">
    <source>
        <dbReference type="Pfam" id="PF26168"/>
    </source>
</evidence>
<dbReference type="CDD" id="cd03784">
    <property type="entry name" value="GT1_Gtf-like"/>
    <property type="match status" value="1"/>
</dbReference>
<proteinExistence type="inferred from homology"/>
<dbReference type="PANTHER" id="PTHR11926:SF1412">
    <property type="entry name" value="UDP-GLYCOSYLTRANSFERASE 83A1-LIKE"/>
    <property type="match status" value="1"/>
</dbReference>
<comment type="caution">
    <text evidence="4">The sequence shown here is derived from an EMBL/GenBank/DDBJ whole genome shotgun (WGS) entry which is preliminary data.</text>
</comment>
<gene>
    <name evidence="4" type="ORF">Sangu_2032000</name>
</gene>
<evidence type="ECO:0000256" key="2">
    <source>
        <dbReference type="ARBA" id="ARBA00022679"/>
    </source>
</evidence>
<dbReference type="GO" id="GO:0080043">
    <property type="term" value="F:quercetin 3-O-glucosyltransferase activity"/>
    <property type="evidence" value="ECO:0007669"/>
    <property type="project" value="TreeGrafter"/>
</dbReference>
<dbReference type="SUPFAM" id="SSF53756">
    <property type="entry name" value="UDP-Glycosyltransferase/glycogen phosphorylase"/>
    <property type="match status" value="1"/>
</dbReference>
<organism evidence="4">
    <name type="scientific">Sesamum angustifolium</name>
    <dbReference type="NCBI Taxonomy" id="2727405"/>
    <lineage>
        <taxon>Eukaryota</taxon>
        <taxon>Viridiplantae</taxon>
        <taxon>Streptophyta</taxon>
        <taxon>Embryophyta</taxon>
        <taxon>Tracheophyta</taxon>
        <taxon>Spermatophyta</taxon>
        <taxon>Magnoliopsida</taxon>
        <taxon>eudicotyledons</taxon>
        <taxon>Gunneridae</taxon>
        <taxon>Pentapetalae</taxon>
        <taxon>asterids</taxon>
        <taxon>lamiids</taxon>
        <taxon>Lamiales</taxon>
        <taxon>Pedaliaceae</taxon>
        <taxon>Sesamum</taxon>
    </lineage>
</organism>
<name>A0AAW2LKG2_9LAMI</name>
<dbReference type="PANTHER" id="PTHR11926">
    <property type="entry name" value="GLUCOSYL/GLUCURONOSYL TRANSFERASES"/>
    <property type="match status" value="1"/>
</dbReference>
<dbReference type="InterPro" id="IPR058980">
    <property type="entry name" value="Glyco_transf_N"/>
</dbReference>
<dbReference type="Pfam" id="PF26168">
    <property type="entry name" value="Glyco_transf_N"/>
    <property type="match status" value="1"/>
</dbReference>